<dbReference type="Pfam" id="PF00047">
    <property type="entry name" value="ig"/>
    <property type="match status" value="1"/>
</dbReference>
<organism evidence="4 5">
    <name type="scientific">Ramazzottius varieornatus</name>
    <name type="common">Water bear</name>
    <name type="synonym">Tardigrade</name>
    <dbReference type="NCBI Taxonomy" id="947166"/>
    <lineage>
        <taxon>Eukaryota</taxon>
        <taxon>Metazoa</taxon>
        <taxon>Ecdysozoa</taxon>
        <taxon>Tardigrada</taxon>
        <taxon>Eutardigrada</taxon>
        <taxon>Parachela</taxon>
        <taxon>Hypsibioidea</taxon>
        <taxon>Ramazzottiidae</taxon>
        <taxon>Ramazzottius</taxon>
    </lineage>
</organism>
<dbReference type="InterPro" id="IPR013783">
    <property type="entry name" value="Ig-like_fold"/>
</dbReference>
<feature type="compositionally biased region" description="Polar residues" evidence="1">
    <location>
        <begin position="284"/>
        <end position="296"/>
    </location>
</feature>
<reference evidence="4 5" key="1">
    <citation type="journal article" date="2016" name="Nat. Commun.">
        <title>Extremotolerant tardigrade genome and improved radiotolerance of human cultured cells by tardigrade-unique protein.</title>
        <authorList>
            <person name="Hashimoto T."/>
            <person name="Horikawa D.D."/>
            <person name="Saito Y."/>
            <person name="Kuwahara H."/>
            <person name="Kozuka-Hata H."/>
            <person name="Shin-I T."/>
            <person name="Minakuchi Y."/>
            <person name="Ohishi K."/>
            <person name="Motoyama A."/>
            <person name="Aizu T."/>
            <person name="Enomoto A."/>
            <person name="Kondo K."/>
            <person name="Tanaka S."/>
            <person name="Hara Y."/>
            <person name="Koshikawa S."/>
            <person name="Sagara H."/>
            <person name="Miura T."/>
            <person name="Yokobori S."/>
            <person name="Miyagawa K."/>
            <person name="Suzuki Y."/>
            <person name="Kubo T."/>
            <person name="Oyama M."/>
            <person name="Kohara Y."/>
            <person name="Fujiyama A."/>
            <person name="Arakawa K."/>
            <person name="Katayama T."/>
            <person name="Toyoda A."/>
            <person name="Kunieda T."/>
        </authorList>
    </citation>
    <scope>NUCLEOTIDE SEQUENCE [LARGE SCALE GENOMIC DNA]</scope>
    <source>
        <strain evidence="4 5">YOKOZUNA-1</strain>
    </source>
</reference>
<feature type="region of interest" description="Disordered" evidence="1">
    <location>
        <begin position="256"/>
        <end position="309"/>
    </location>
</feature>
<evidence type="ECO:0000313" key="5">
    <source>
        <dbReference type="Proteomes" id="UP000186922"/>
    </source>
</evidence>
<keyword evidence="5" id="KW-1185">Reference proteome</keyword>
<proteinExistence type="predicted"/>
<evidence type="ECO:0000256" key="2">
    <source>
        <dbReference type="SAM" id="Phobius"/>
    </source>
</evidence>
<dbReference type="EMBL" id="BDGG01000006">
    <property type="protein sequence ID" value="GAV00641.1"/>
    <property type="molecule type" value="Genomic_DNA"/>
</dbReference>
<protein>
    <recommendedName>
        <fullName evidence="3">Ig-like domain-containing protein</fullName>
    </recommendedName>
</protein>
<name>A0A1D1VI98_RAMVA</name>
<sequence>MGPHLVTEGSTLQITCSVVCPAWSSDPSRTFLLKPRIQWEGPRDFVDLEHYPKSQNEVASGQFQSSLLVPEVSTRMQGLYSCTLAYTFLVNGKIYNGSASGAPILVNVERKPLDKFTWTLLALVGVLSFTVLCCLFFIFCDRVRSLRCRRRSESKDSLSSKKTQRSDTRSVARPSPLLSFVQTVELPTVPMNSLQPPSDVHLPDRPYPVKRPQRLDKLSPVEGGSEVTSTSGYFAQAEDTSRRLYNTALPPSVVDSFSGHSSENGSGSLPAFTPISTKRHPSRATETGTFASQLSSPMDEELPPFPSIF</sequence>
<dbReference type="AlphaFoldDB" id="A0A1D1VI98"/>
<dbReference type="InterPro" id="IPR013151">
    <property type="entry name" value="Immunoglobulin_dom"/>
</dbReference>
<feature type="domain" description="Ig-like" evidence="3">
    <location>
        <begin position="1"/>
        <end position="100"/>
    </location>
</feature>
<evidence type="ECO:0000313" key="4">
    <source>
        <dbReference type="EMBL" id="GAV00641.1"/>
    </source>
</evidence>
<accession>A0A1D1VI98</accession>
<dbReference type="InterPro" id="IPR007110">
    <property type="entry name" value="Ig-like_dom"/>
</dbReference>
<keyword evidence="2" id="KW-1133">Transmembrane helix</keyword>
<feature type="transmembrane region" description="Helical" evidence="2">
    <location>
        <begin position="116"/>
        <end position="140"/>
    </location>
</feature>
<evidence type="ECO:0000256" key="1">
    <source>
        <dbReference type="SAM" id="MobiDB-lite"/>
    </source>
</evidence>
<dbReference type="PROSITE" id="PS50835">
    <property type="entry name" value="IG_LIKE"/>
    <property type="match status" value="1"/>
</dbReference>
<comment type="caution">
    <text evidence="4">The sequence shown here is derived from an EMBL/GenBank/DDBJ whole genome shotgun (WGS) entry which is preliminary data.</text>
</comment>
<dbReference type="InterPro" id="IPR003599">
    <property type="entry name" value="Ig_sub"/>
</dbReference>
<dbReference type="Gene3D" id="2.60.40.10">
    <property type="entry name" value="Immunoglobulins"/>
    <property type="match status" value="1"/>
</dbReference>
<gene>
    <name evidence="4" type="primary">RvY_11463</name>
    <name evidence="4" type="synonym">RvY_11463.1</name>
    <name evidence="4" type="ORF">RvY_11463-1</name>
</gene>
<evidence type="ECO:0000259" key="3">
    <source>
        <dbReference type="PROSITE" id="PS50835"/>
    </source>
</evidence>
<dbReference type="Proteomes" id="UP000186922">
    <property type="component" value="Unassembled WGS sequence"/>
</dbReference>
<dbReference type="SMART" id="SM00409">
    <property type="entry name" value="IG"/>
    <property type="match status" value="1"/>
</dbReference>
<keyword evidence="2" id="KW-0812">Transmembrane</keyword>
<keyword evidence="2" id="KW-0472">Membrane</keyword>
<feature type="compositionally biased region" description="Polar residues" evidence="1">
    <location>
        <begin position="258"/>
        <end position="267"/>
    </location>
</feature>